<organism evidence="1">
    <name type="scientific">marine sediment metagenome</name>
    <dbReference type="NCBI Taxonomy" id="412755"/>
    <lineage>
        <taxon>unclassified sequences</taxon>
        <taxon>metagenomes</taxon>
        <taxon>ecological metagenomes</taxon>
    </lineage>
</organism>
<comment type="caution">
    <text evidence="1">The sequence shown here is derived from an EMBL/GenBank/DDBJ whole genome shotgun (WGS) entry which is preliminary data.</text>
</comment>
<proteinExistence type="predicted"/>
<protein>
    <submittedName>
        <fullName evidence="1">Uncharacterized protein</fullName>
    </submittedName>
</protein>
<dbReference type="AlphaFoldDB" id="A0A0F9HG99"/>
<name>A0A0F9HG99_9ZZZZ</name>
<gene>
    <name evidence="1" type="ORF">LCGC14_1705900</name>
</gene>
<reference evidence="1" key="1">
    <citation type="journal article" date="2015" name="Nature">
        <title>Complex archaea that bridge the gap between prokaryotes and eukaryotes.</title>
        <authorList>
            <person name="Spang A."/>
            <person name="Saw J.H."/>
            <person name="Jorgensen S.L."/>
            <person name="Zaremba-Niedzwiedzka K."/>
            <person name="Martijn J."/>
            <person name="Lind A.E."/>
            <person name="van Eijk R."/>
            <person name="Schleper C."/>
            <person name="Guy L."/>
            <person name="Ettema T.J."/>
        </authorList>
    </citation>
    <scope>NUCLEOTIDE SEQUENCE</scope>
</reference>
<dbReference type="EMBL" id="LAZR01015140">
    <property type="protein sequence ID" value="KKM14461.1"/>
    <property type="molecule type" value="Genomic_DNA"/>
</dbReference>
<accession>A0A0F9HG99</accession>
<evidence type="ECO:0000313" key="1">
    <source>
        <dbReference type="EMBL" id="KKM14461.1"/>
    </source>
</evidence>
<sequence length="54" mass="6578">MANRPKTERNQKIWDYWEKGYRQISIANMFKMNESAVSMVILRERARRKTEEGE</sequence>